<evidence type="ECO:0000256" key="2">
    <source>
        <dbReference type="ARBA" id="ARBA00008220"/>
    </source>
</evidence>
<comment type="subcellular location">
    <subcellularLocation>
        <location evidence="1">Cell membrane</location>
        <topology evidence="1">Multi-pass membrane protein</topology>
    </subcellularLocation>
</comment>
<dbReference type="KEGG" id="fae:FAES_1988"/>
<dbReference type="STRING" id="1166018.FAES_1988"/>
<dbReference type="PANTHER" id="PTHR42770">
    <property type="entry name" value="AMINO ACID TRANSPORTER-RELATED"/>
    <property type="match status" value="1"/>
</dbReference>
<feature type="transmembrane region" description="Helical" evidence="9">
    <location>
        <begin position="284"/>
        <end position="306"/>
    </location>
</feature>
<dbReference type="InterPro" id="IPR050367">
    <property type="entry name" value="APC_superfamily"/>
</dbReference>
<reference evidence="10 11" key="1">
    <citation type="journal article" date="2012" name="J. Bacteriol.">
        <title>Genome Sequence of Fibrella aestuarina BUZ 2T, a Filamentous Marine Bacterium.</title>
        <authorList>
            <person name="Filippini M."/>
            <person name="Qi W."/>
            <person name="Blom J."/>
            <person name="Goesmann A."/>
            <person name="Smits T.H."/>
            <person name="Bagheri H.C."/>
        </authorList>
    </citation>
    <scope>NUCLEOTIDE SEQUENCE [LARGE SCALE GENOMIC DNA]</scope>
    <source>
        <strain evidence="11">BUZ 2T</strain>
    </source>
</reference>
<dbReference type="PIRSF" id="PIRSF006060">
    <property type="entry name" value="AA_transporter"/>
    <property type="match status" value="1"/>
</dbReference>
<feature type="transmembrane region" description="Helical" evidence="9">
    <location>
        <begin position="92"/>
        <end position="111"/>
    </location>
</feature>
<evidence type="ECO:0000256" key="8">
    <source>
        <dbReference type="ARBA" id="ARBA00045636"/>
    </source>
</evidence>
<dbReference type="Proteomes" id="UP000011058">
    <property type="component" value="Chromosome"/>
</dbReference>
<keyword evidence="7 9" id="KW-0472">Membrane</keyword>
<feature type="transmembrane region" description="Helical" evidence="9">
    <location>
        <begin position="168"/>
        <end position="189"/>
    </location>
</feature>
<keyword evidence="5 9" id="KW-0812">Transmembrane</keyword>
<dbReference type="EMBL" id="HE796683">
    <property type="protein sequence ID" value="CCG99997.1"/>
    <property type="molecule type" value="Genomic_DNA"/>
</dbReference>
<feature type="transmembrane region" description="Helical" evidence="9">
    <location>
        <begin position="209"/>
        <end position="227"/>
    </location>
</feature>
<dbReference type="AlphaFoldDB" id="I0K794"/>
<dbReference type="GO" id="GO:0005886">
    <property type="term" value="C:plasma membrane"/>
    <property type="evidence" value="ECO:0007669"/>
    <property type="project" value="UniProtKB-SubCell"/>
</dbReference>
<feature type="transmembrane region" description="Helical" evidence="9">
    <location>
        <begin position="27"/>
        <end position="48"/>
    </location>
</feature>
<comment type="similarity">
    <text evidence="2">Belongs to the amino acid-polyamine-organocation (APC) superfamily. Basic amino acid/polyamine antiporter (APA) (TC 2.A.3.2) family.</text>
</comment>
<name>I0K794_9BACT</name>
<keyword evidence="6 9" id="KW-1133">Transmembrane helix</keyword>
<dbReference type="HOGENOM" id="CLU_007946_15_12_10"/>
<organism evidence="10 11">
    <name type="scientific">Fibrella aestuarina BUZ 2</name>
    <dbReference type="NCBI Taxonomy" id="1166018"/>
    <lineage>
        <taxon>Bacteria</taxon>
        <taxon>Pseudomonadati</taxon>
        <taxon>Bacteroidota</taxon>
        <taxon>Cytophagia</taxon>
        <taxon>Cytophagales</taxon>
        <taxon>Spirosomataceae</taxon>
        <taxon>Fibrella</taxon>
    </lineage>
</organism>
<gene>
    <name evidence="10" type="ORF">FAES_1988</name>
</gene>
<evidence type="ECO:0000256" key="3">
    <source>
        <dbReference type="ARBA" id="ARBA00021069"/>
    </source>
</evidence>
<evidence type="ECO:0000256" key="5">
    <source>
        <dbReference type="ARBA" id="ARBA00022692"/>
    </source>
</evidence>
<evidence type="ECO:0000256" key="4">
    <source>
        <dbReference type="ARBA" id="ARBA00022475"/>
    </source>
</evidence>
<dbReference type="PANTHER" id="PTHR42770:SF18">
    <property type="entry name" value="ARGININE_AGMATINE ANTIPORTER"/>
    <property type="match status" value="1"/>
</dbReference>
<keyword evidence="4" id="KW-1003">Cell membrane</keyword>
<proteinExistence type="inferred from homology"/>
<feature type="transmembrane region" description="Helical" evidence="9">
    <location>
        <begin position="143"/>
        <end position="161"/>
    </location>
</feature>
<comment type="function">
    <text evidence="8">Major component of the acid-resistance (AR) system allowing enteric pathogens to survive the acidic environment in the stomach. Exchanges extracellular arginine for its intracellular decarboxylation product agmatine (Agm) thereby expelling intracellular protons. Probably undergoes several conformational states in order to translocate the substrate across the membrane; keeps the substrate accessible to only 1 side of the membrane at a time by opening and closing 3 membrane-internal gates.</text>
</comment>
<sequence length="452" mass="48198">MSGTRCLILSLLLSASSTPPSLVRGIRRFDFIALIINITIGAGILGLPAKLYDLVGTWSLIAYVVSAAVVTLIILCFAEVSSRFSGSGGPYLYARVAFGPLVGFEVGWLFWLSRIASFASICNLFVSYAALFRPQLAQGIERTLLMTGLVAGLAVLNYVGVQRSARVNTLFTICKLLAIGGFALGGLFFVQPTAFSLPAPPDYAPFSKAVLLLIFTFSGFDVAAIPAGEVQQPQRTVPFSLLVAIGTVAVLFIAVQIVCIGTLPNLAQSERPLADAAGQFIGSTGAYVVSVVALLTALGTLHALMLTGPRLLYAMAEQGQLPRWLAATHSRFHTPHRAILVTAALQLVLALTGTFLYALTLSTIIRLAYFTLTSAALPMLRWRDRQKGNTDAPALPPAQFRVVGGWVISGLAIGLCLWLLSNSSIREARDVTITGVAGLLIFVTMRRANRPA</sequence>
<dbReference type="GO" id="GO:0022857">
    <property type="term" value="F:transmembrane transporter activity"/>
    <property type="evidence" value="ECO:0007669"/>
    <property type="project" value="InterPro"/>
</dbReference>
<evidence type="ECO:0000256" key="7">
    <source>
        <dbReference type="ARBA" id="ARBA00023136"/>
    </source>
</evidence>
<dbReference type="eggNOG" id="COG0531">
    <property type="taxonomic scope" value="Bacteria"/>
</dbReference>
<evidence type="ECO:0000256" key="9">
    <source>
        <dbReference type="SAM" id="Phobius"/>
    </source>
</evidence>
<feature type="transmembrane region" description="Helical" evidence="9">
    <location>
        <begin position="402"/>
        <end position="420"/>
    </location>
</feature>
<feature type="transmembrane region" description="Helical" evidence="9">
    <location>
        <begin position="60"/>
        <end position="80"/>
    </location>
</feature>
<protein>
    <recommendedName>
        <fullName evidence="3">Arginine/agmatine antiporter</fullName>
    </recommendedName>
</protein>
<evidence type="ECO:0000256" key="6">
    <source>
        <dbReference type="ARBA" id="ARBA00022989"/>
    </source>
</evidence>
<accession>I0K794</accession>
<dbReference type="InterPro" id="IPR002293">
    <property type="entry name" value="AA/rel_permease1"/>
</dbReference>
<evidence type="ECO:0000313" key="10">
    <source>
        <dbReference type="EMBL" id="CCG99997.1"/>
    </source>
</evidence>
<feature type="transmembrane region" description="Helical" evidence="9">
    <location>
        <begin position="239"/>
        <end position="264"/>
    </location>
</feature>
<keyword evidence="11" id="KW-1185">Reference proteome</keyword>
<dbReference type="Pfam" id="PF13520">
    <property type="entry name" value="AA_permease_2"/>
    <property type="match status" value="1"/>
</dbReference>
<feature type="transmembrane region" description="Helical" evidence="9">
    <location>
        <begin position="338"/>
        <end position="358"/>
    </location>
</feature>
<dbReference type="Gene3D" id="1.20.1740.10">
    <property type="entry name" value="Amino acid/polyamine transporter I"/>
    <property type="match status" value="1"/>
</dbReference>
<evidence type="ECO:0000313" key="11">
    <source>
        <dbReference type="Proteomes" id="UP000011058"/>
    </source>
</evidence>
<evidence type="ECO:0000256" key="1">
    <source>
        <dbReference type="ARBA" id="ARBA00004651"/>
    </source>
</evidence>